<sequence>MSRSTPKHRASSQERIARILQATRLLLDQQGLADLSIYAIAEQAEIPPSSVYHFFPQTGDVLSALAQQVFAELDAVLHLPVAPPPVSWMALVAELEQRFQDYYQSNAAARELLLGAHELSAVRQADRLHDRQLGLRFRGCLEAFFQLPPLPQEVDIFTLAMQAADKLLAVDYQQHGQLTPVLCREATRMMTAYLGLYIPPLLTPADKELV</sequence>
<comment type="caution">
    <text evidence="3">The sequence shown here is derived from an EMBL/GenBank/DDBJ whole genome shotgun (WGS) entry which is preliminary data.</text>
</comment>
<proteinExistence type="predicted"/>
<dbReference type="PROSITE" id="PS50977">
    <property type="entry name" value="HTH_TETR_2"/>
    <property type="match status" value="1"/>
</dbReference>
<dbReference type="GO" id="GO:0003700">
    <property type="term" value="F:DNA-binding transcription factor activity"/>
    <property type="evidence" value="ECO:0007669"/>
    <property type="project" value="TreeGrafter"/>
</dbReference>
<dbReference type="Pfam" id="PF00440">
    <property type="entry name" value="TetR_N"/>
    <property type="match status" value="1"/>
</dbReference>
<evidence type="ECO:0000256" key="1">
    <source>
        <dbReference type="ARBA" id="ARBA00023125"/>
    </source>
</evidence>
<dbReference type="InterPro" id="IPR009057">
    <property type="entry name" value="Homeodomain-like_sf"/>
</dbReference>
<organism evidence="3">
    <name type="scientific">marine sediment metagenome</name>
    <dbReference type="NCBI Taxonomy" id="412755"/>
    <lineage>
        <taxon>unclassified sequences</taxon>
        <taxon>metagenomes</taxon>
        <taxon>ecological metagenomes</taxon>
    </lineage>
</organism>
<dbReference type="PANTHER" id="PTHR30055:SF223">
    <property type="entry name" value="HTH-TYPE TRANSCRIPTIONAL REGULATOR UIDR"/>
    <property type="match status" value="1"/>
</dbReference>
<keyword evidence="1" id="KW-0238">DNA-binding</keyword>
<accession>A0A0F9X701</accession>
<dbReference type="Gene3D" id="1.10.357.10">
    <property type="entry name" value="Tetracycline Repressor, domain 2"/>
    <property type="match status" value="1"/>
</dbReference>
<dbReference type="AlphaFoldDB" id="A0A0F9X701"/>
<feature type="domain" description="HTH tetR-type" evidence="2">
    <location>
        <begin position="13"/>
        <end position="73"/>
    </location>
</feature>
<dbReference type="PANTHER" id="PTHR30055">
    <property type="entry name" value="HTH-TYPE TRANSCRIPTIONAL REGULATOR RUTR"/>
    <property type="match status" value="1"/>
</dbReference>
<protein>
    <recommendedName>
        <fullName evidence="2">HTH tetR-type domain-containing protein</fullName>
    </recommendedName>
</protein>
<dbReference type="InterPro" id="IPR001647">
    <property type="entry name" value="HTH_TetR"/>
</dbReference>
<reference evidence="3" key="1">
    <citation type="journal article" date="2015" name="Nature">
        <title>Complex archaea that bridge the gap between prokaryotes and eukaryotes.</title>
        <authorList>
            <person name="Spang A."/>
            <person name="Saw J.H."/>
            <person name="Jorgensen S.L."/>
            <person name="Zaremba-Niedzwiedzka K."/>
            <person name="Martijn J."/>
            <person name="Lind A.E."/>
            <person name="van Eijk R."/>
            <person name="Schleper C."/>
            <person name="Guy L."/>
            <person name="Ettema T.J."/>
        </authorList>
    </citation>
    <scope>NUCLEOTIDE SEQUENCE</scope>
</reference>
<gene>
    <name evidence="3" type="ORF">LCGC14_0260050</name>
</gene>
<name>A0A0F9X701_9ZZZZ</name>
<dbReference type="SUPFAM" id="SSF46689">
    <property type="entry name" value="Homeodomain-like"/>
    <property type="match status" value="1"/>
</dbReference>
<dbReference type="EMBL" id="LAZR01000139">
    <property type="protein sequence ID" value="KKN87328.1"/>
    <property type="molecule type" value="Genomic_DNA"/>
</dbReference>
<dbReference type="InterPro" id="IPR050109">
    <property type="entry name" value="HTH-type_TetR-like_transc_reg"/>
</dbReference>
<evidence type="ECO:0000313" key="3">
    <source>
        <dbReference type="EMBL" id="KKN87328.1"/>
    </source>
</evidence>
<evidence type="ECO:0000259" key="2">
    <source>
        <dbReference type="PROSITE" id="PS50977"/>
    </source>
</evidence>
<dbReference type="GO" id="GO:0000976">
    <property type="term" value="F:transcription cis-regulatory region binding"/>
    <property type="evidence" value="ECO:0007669"/>
    <property type="project" value="TreeGrafter"/>
</dbReference>